<keyword evidence="1" id="KW-1133">Transmembrane helix</keyword>
<dbReference type="Proteomes" id="UP001239083">
    <property type="component" value="Unassembled WGS sequence"/>
</dbReference>
<name>A0ABU0RAA1_9MICO</name>
<reference evidence="2 3" key="1">
    <citation type="submission" date="2023-07" db="EMBL/GenBank/DDBJ databases">
        <title>Comparative genomics of wheat-associated soil bacteria to identify genetic determinants of phenazine resistance.</title>
        <authorList>
            <person name="Mouncey N."/>
        </authorList>
    </citation>
    <scope>NUCLEOTIDE SEQUENCE [LARGE SCALE GENOMIC DNA]</scope>
    <source>
        <strain evidence="2 3">V3I3</strain>
    </source>
</reference>
<dbReference type="EMBL" id="JAUSYY010000001">
    <property type="protein sequence ID" value="MDQ0895007.1"/>
    <property type="molecule type" value="Genomic_DNA"/>
</dbReference>
<organism evidence="2 3">
    <name type="scientific">Agromyces ramosus</name>
    <dbReference type="NCBI Taxonomy" id="33879"/>
    <lineage>
        <taxon>Bacteria</taxon>
        <taxon>Bacillati</taxon>
        <taxon>Actinomycetota</taxon>
        <taxon>Actinomycetes</taxon>
        <taxon>Micrococcales</taxon>
        <taxon>Microbacteriaceae</taxon>
        <taxon>Agromyces</taxon>
    </lineage>
</organism>
<accession>A0ABU0RAA1</accession>
<comment type="caution">
    <text evidence="2">The sequence shown here is derived from an EMBL/GenBank/DDBJ whole genome shotgun (WGS) entry which is preliminary data.</text>
</comment>
<evidence type="ECO:0000256" key="1">
    <source>
        <dbReference type="SAM" id="Phobius"/>
    </source>
</evidence>
<evidence type="ECO:0000313" key="3">
    <source>
        <dbReference type="Proteomes" id="UP001239083"/>
    </source>
</evidence>
<evidence type="ECO:0008006" key="4">
    <source>
        <dbReference type="Google" id="ProtNLM"/>
    </source>
</evidence>
<keyword evidence="1" id="KW-0812">Transmembrane</keyword>
<keyword evidence="3" id="KW-1185">Reference proteome</keyword>
<evidence type="ECO:0000313" key="2">
    <source>
        <dbReference type="EMBL" id="MDQ0895007.1"/>
    </source>
</evidence>
<sequence>MATEDGSNPNEPAQSTTAARPKRRWWVIATGVVATAFLGALGAWLFARLAPILDSPFETRPLEVIVDDSQSECDSYALPASLLDDVSVVAVDDGLPAQLAEFDGEWIVEHGGLPTTARVLELTLHGSGDETVVIHSIDLVDFEPITPQEDMVVIHECLAIGGEMGVTSLATNFAGRPPALELADPALDFPYQVAKDDPEVFDIVVAKMGQGDEQACFCRWNIGITWSAGAERQQLIVEGESIGVATAIPSSEWKDRWFVDGEWSTEPVVD</sequence>
<feature type="transmembrane region" description="Helical" evidence="1">
    <location>
        <begin position="25"/>
        <end position="47"/>
    </location>
</feature>
<gene>
    <name evidence="2" type="ORF">QFZ26_002562</name>
</gene>
<protein>
    <recommendedName>
        <fullName evidence="4">Ribosomally synthesized peptide with SipW-like signal peptide</fullName>
    </recommendedName>
</protein>
<proteinExistence type="predicted"/>
<keyword evidence="1" id="KW-0472">Membrane</keyword>
<dbReference type="RefSeq" id="WP_307042715.1">
    <property type="nucleotide sequence ID" value="NZ_JAUSYY010000001.1"/>
</dbReference>